<feature type="region of interest" description="Disordered" evidence="1">
    <location>
        <begin position="36"/>
        <end position="65"/>
    </location>
</feature>
<dbReference type="AlphaFoldDB" id="A0A0R1VYT0"/>
<comment type="caution">
    <text evidence="2">The sequence shown here is derived from an EMBL/GenBank/DDBJ whole genome shotgun (WGS) entry which is preliminary data.</text>
</comment>
<evidence type="ECO:0000313" key="3">
    <source>
        <dbReference type="Proteomes" id="UP000051315"/>
    </source>
</evidence>
<evidence type="ECO:0000313" key="2">
    <source>
        <dbReference type="EMBL" id="KRM09035.1"/>
    </source>
</evidence>
<reference evidence="2 3" key="1">
    <citation type="journal article" date="2015" name="Genome Announc.">
        <title>Expanding the biotechnology potential of lactobacilli through comparative genomics of 213 strains and associated genera.</title>
        <authorList>
            <person name="Sun Z."/>
            <person name="Harris H.M."/>
            <person name="McCann A."/>
            <person name="Guo C."/>
            <person name="Argimon S."/>
            <person name="Zhang W."/>
            <person name="Yang X."/>
            <person name="Jeffery I.B."/>
            <person name="Cooney J.C."/>
            <person name="Kagawa T.F."/>
            <person name="Liu W."/>
            <person name="Song Y."/>
            <person name="Salvetti E."/>
            <person name="Wrobel A."/>
            <person name="Rasinkangas P."/>
            <person name="Parkhill J."/>
            <person name="Rea M.C."/>
            <person name="O'Sullivan O."/>
            <person name="Ritari J."/>
            <person name="Douillard F.P."/>
            <person name="Paul Ross R."/>
            <person name="Yang R."/>
            <person name="Briner A.E."/>
            <person name="Felis G.E."/>
            <person name="de Vos W.M."/>
            <person name="Barrangou R."/>
            <person name="Klaenhammer T.R."/>
            <person name="Caufield P.W."/>
            <person name="Cui Y."/>
            <person name="Zhang H."/>
            <person name="O'Toole P.W."/>
        </authorList>
    </citation>
    <scope>NUCLEOTIDE SEQUENCE [LARGE SCALE GENOMIC DNA]</scope>
    <source>
        <strain evidence="2 3">DSM 17758</strain>
    </source>
</reference>
<accession>A0A0R1VYT0</accession>
<sequence>MNKLLNHSADMITTGTKLKYSMTAFERLNRFNKTKGKIRDNQVTTPQPTMVSKTNLKEGLLNHHP</sequence>
<name>A0A0R1VYT0_9LACO</name>
<dbReference type="PATRIC" id="fig|1423735.3.peg.1899"/>
<organism evidence="2 3">
    <name type="scientific">Lapidilactobacillus concavus DSM 17758</name>
    <dbReference type="NCBI Taxonomy" id="1423735"/>
    <lineage>
        <taxon>Bacteria</taxon>
        <taxon>Bacillati</taxon>
        <taxon>Bacillota</taxon>
        <taxon>Bacilli</taxon>
        <taxon>Lactobacillales</taxon>
        <taxon>Lactobacillaceae</taxon>
        <taxon>Lapidilactobacillus</taxon>
    </lineage>
</organism>
<dbReference type="EMBL" id="AZFX01000060">
    <property type="protein sequence ID" value="KRM09035.1"/>
    <property type="molecule type" value="Genomic_DNA"/>
</dbReference>
<gene>
    <name evidence="2" type="ORF">FC15_GL001828</name>
</gene>
<keyword evidence="3" id="KW-1185">Reference proteome</keyword>
<protein>
    <submittedName>
        <fullName evidence="2">Uncharacterized protein</fullName>
    </submittedName>
</protein>
<evidence type="ECO:0000256" key="1">
    <source>
        <dbReference type="SAM" id="MobiDB-lite"/>
    </source>
</evidence>
<feature type="compositionally biased region" description="Polar residues" evidence="1">
    <location>
        <begin position="41"/>
        <end position="54"/>
    </location>
</feature>
<dbReference type="Proteomes" id="UP000051315">
    <property type="component" value="Unassembled WGS sequence"/>
</dbReference>
<proteinExistence type="predicted"/>